<evidence type="ECO:0000313" key="1">
    <source>
        <dbReference type="EMBL" id="PAV05479.1"/>
    </source>
</evidence>
<dbReference type="PIRSF" id="PIRSF024492">
    <property type="entry name" value="UCP024492"/>
    <property type="match status" value="1"/>
</dbReference>
<accession>A0A2A2H7S7</accession>
<dbReference type="Pfam" id="PF04343">
    <property type="entry name" value="DUF488"/>
    <property type="match status" value="1"/>
</dbReference>
<comment type="caution">
    <text evidence="1">The sequence shown here is derived from an EMBL/GenBank/DDBJ whole genome shotgun (WGS) entry which is preliminary data.</text>
</comment>
<keyword evidence="2" id="KW-1185">Reference proteome</keyword>
<gene>
    <name evidence="1" type="ORF">ASJ80_09540</name>
</gene>
<sequence>MTQESFVDILKSFEIDIVVDVRSSPYSKFVSHFNRENIKKSLIENGMRYIFLGDYIGGKPRDKKYYENGKVNYRLISKSDRYSEGINRIIELNNENDIVLMCSEEDPYNCHRHNLITQTLVKKGFEVIHVRKNSSDKIIKPDKKDIQMTLF</sequence>
<reference evidence="1 2" key="1">
    <citation type="journal article" date="2017" name="BMC Genomics">
        <title>Genomic analysis of methanogenic archaea reveals a shift towards energy conservation.</title>
        <authorList>
            <person name="Gilmore S.P."/>
            <person name="Henske J.K."/>
            <person name="Sexton J.A."/>
            <person name="Solomon K.V."/>
            <person name="Seppala S."/>
            <person name="Yoo J.I."/>
            <person name="Huyett L.M."/>
            <person name="Pressman A."/>
            <person name="Cogan J.Z."/>
            <person name="Kivenson V."/>
            <person name="Peng X."/>
            <person name="Tan Y."/>
            <person name="Valentine D.L."/>
            <person name="O'Malley M.A."/>
        </authorList>
    </citation>
    <scope>NUCLEOTIDE SEQUENCE [LARGE SCALE GENOMIC DNA]</scope>
    <source>
        <strain evidence="1 2">M.o.H.</strain>
    </source>
</reference>
<dbReference type="PANTHER" id="PTHR39337:SF1">
    <property type="entry name" value="BLR5642 PROTEIN"/>
    <property type="match status" value="1"/>
</dbReference>
<dbReference type="AlphaFoldDB" id="A0A2A2H7S7"/>
<dbReference type="InterPro" id="IPR014519">
    <property type="entry name" value="UCP024492"/>
</dbReference>
<dbReference type="Proteomes" id="UP000217784">
    <property type="component" value="Unassembled WGS sequence"/>
</dbReference>
<dbReference type="EMBL" id="LMVM01000005">
    <property type="protein sequence ID" value="PAV05479.1"/>
    <property type="molecule type" value="Genomic_DNA"/>
</dbReference>
<protein>
    <recommendedName>
        <fullName evidence="3">DUF488 domain-containing protein</fullName>
    </recommendedName>
</protein>
<proteinExistence type="predicted"/>
<evidence type="ECO:0008006" key="3">
    <source>
        <dbReference type="Google" id="ProtNLM"/>
    </source>
</evidence>
<dbReference type="InterPro" id="IPR007438">
    <property type="entry name" value="DUF488"/>
</dbReference>
<dbReference type="PANTHER" id="PTHR39337">
    <property type="entry name" value="BLR5642 PROTEIN"/>
    <property type="match status" value="1"/>
</dbReference>
<evidence type="ECO:0000313" key="2">
    <source>
        <dbReference type="Proteomes" id="UP000217784"/>
    </source>
</evidence>
<name>A0A2A2H7S7_METBR</name>
<organism evidence="1 2">
    <name type="scientific">Methanobacterium bryantii</name>
    <dbReference type="NCBI Taxonomy" id="2161"/>
    <lineage>
        <taxon>Archaea</taxon>
        <taxon>Methanobacteriati</taxon>
        <taxon>Methanobacteriota</taxon>
        <taxon>Methanomada group</taxon>
        <taxon>Methanobacteria</taxon>
        <taxon>Methanobacteriales</taxon>
        <taxon>Methanobacteriaceae</taxon>
        <taxon>Methanobacterium</taxon>
    </lineage>
</organism>